<dbReference type="PANTHER" id="PTHR23254:SF16">
    <property type="entry name" value="CBP80_20-DEPENDENT TRANSLATION INITIATION FACTOR"/>
    <property type="match status" value="1"/>
</dbReference>
<accession>A0A8S0Z660</accession>
<evidence type="ECO:0000313" key="6">
    <source>
        <dbReference type="EMBL" id="CAB3227273.1"/>
    </source>
</evidence>
<dbReference type="InterPro" id="IPR003890">
    <property type="entry name" value="MIF4G-like_typ-3"/>
</dbReference>
<reference evidence="6 7" key="1">
    <citation type="submission" date="2020-04" db="EMBL/GenBank/DDBJ databases">
        <authorList>
            <person name="Wallbank WR R."/>
            <person name="Pardo Diaz C."/>
            <person name="Kozak K."/>
            <person name="Martin S."/>
            <person name="Jiggins C."/>
            <person name="Moest M."/>
            <person name="Warren A I."/>
            <person name="Byers J.R.P. K."/>
            <person name="Montejo-Kovacevich G."/>
            <person name="Yen C E."/>
        </authorList>
    </citation>
    <scope>NUCLEOTIDE SEQUENCE [LARGE SCALE GENOMIC DNA]</scope>
</reference>
<comment type="subcellular location">
    <subcellularLocation>
        <location evidence="1">Cytoplasm</location>
    </subcellularLocation>
</comment>
<dbReference type="SUPFAM" id="SSF48371">
    <property type="entry name" value="ARM repeat"/>
    <property type="match status" value="1"/>
</dbReference>
<dbReference type="AlphaFoldDB" id="A0A8S0Z660"/>
<gene>
    <name evidence="6" type="ORF">APLA_LOCUS2920</name>
</gene>
<dbReference type="GO" id="GO:0005829">
    <property type="term" value="C:cytosol"/>
    <property type="evidence" value="ECO:0007669"/>
    <property type="project" value="TreeGrafter"/>
</dbReference>
<protein>
    <recommendedName>
        <fullName evidence="5">MIF4G domain-containing protein</fullName>
    </recommendedName>
</protein>
<keyword evidence="3" id="KW-0810">Translation regulation</keyword>
<comment type="caution">
    <text evidence="6">The sequence shown here is derived from an EMBL/GenBank/DDBJ whole genome shotgun (WGS) entry which is preliminary data.</text>
</comment>
<evidence type="ECO:0000256" key="4">
    <source>
        <dbReference type="SAM" id="MobiDB-lite"/>
    </source>
</evidence>
<keyword evidence="2" id="KW-0963">Cytoplasm</keyword>
<evidence type="ECO:0000256" key="1">
    <source>
        <dbReference type="ARBA" id="ARBA00004496"/>
    </source>
</evidence>
<organism evidence="6 7">
    <name type="scientific">Arctia plantaginis</name>
    <name type="common">Wood tiger moth</name>
    <name type="synonym">Phalaena plantaginis</name>
    <dbReference type="NCBI Taxonomy" id="874455"/>
    <lineage>
        <taxon>Eukaryota</taxon>
        <taxon>Metazoa</taxon>
        <taxon>Ecdysozoa</taxon>
        <taxon>Arthropoda</taxon>
        <taxon>Hexapoda</taxon>
        <taxon>Insecta</taxon>
        <taxon>Pterygota</taxon>
        <taxon>Neoptera</taxon>
        <taxon>Endopterygota</taxon>
        <taxon>Lepidoptera</taxon>
        <taxon>Glossata</taxon>
        <taxon>Ditrysia</taxon>
        <taxon>Noctuoidea</taxon>
        <taxon>Erebidae</taxon>
        <taxon>Arctiinae</taxon>
        <taxon>Arctia</taxon>
    </lineage>
</organism>
<dbReference type="EMBL" id="CADEBD010000276">
    <property type="protein sequence ID" value="CAB3227273.1"/>
    <property type="molecule type" value="Genomic_DNA"/>
</dbReference>
<evidence type="ECO:0000256" key="3">
    <source>
        <dbReference type="ARBA" id="ARBA00022845"/>
    </source>
</evidence>
<dbReference type="GO" id="GO:0006446">
    <property type="term" value="P:regulation of translational initiation"/>
    <property type="evidence" value="ECO:0007669"/>
    <property type="project" value="TreeGrafter"/>
</dbReference>
<name>A0A8S0Z660_ARCPL</name>
<dbReference type="OrthoDB" id="7431978at2759"/>
<dbReference type="InterPro" id="IPR051367">
    <property type="entry name" value="mRNA_TranslReg/HistoneTransl"/>
</dbReference>
<evidence type="ECO:0000313" key="7">
    <source>
        <dbReference type="Proteomes" id="UP000494256"/>
    </source>
</evidence>
<dbReference type="InterPro" id="IPR016024">
    <property type="entry name" value="ARM-type_fold"/>
</dbReference>
<evidence type="ECO:0000256" key="2">
    <source>
        <dbReference type="ARBA" id="ARBA00022490"/>
    </source>
</evidence>
<dbReference type="Pfam" id="PF02854">
    <property type="entry name" value="MIF4G"/>
    <property type="match status" value="1"/>
</dbReference>
<dbReference type="Proteomes" id="UP000494256">
    <property type="component" value="Unassembled WGS sequence"/>
</dbReference>
<dbReference type="GO" id="GO:0008494">
    <property type="term" value="F:translation activator activity"/>
    <property type="evidence" value="ECO:0007669"/>
    <property type="project" value="TreeGrafter"/>
</dbReference>
<dbReference type="SMART" id="SM00543">
    <property type="entry name" value="MIF4G"/>
    <property type="match status" value="1"/>
</dbReference>
<evidence type="ECO:0000259" key="5">
    <source>
        <dbReference type="SMART" id="SM00543"/>
    </source>
</evidence>
<dbReference type="PANTHER" id="PTHR23254">
    <property type="entry name" value="EIF4G DOMAIN PROTEIN"/>
    <property type="match status" value="1"/>
</dbReference>
<proteinExistence type="predicted"/>
<feature type="region of interest" description="Disordered" evidence="4">
    <location>
        <begin position="177"/>
        <end position="214"/>
    </location>
</feature>
<dbReference type="GO" id="GO:0003723">
    <property type="term" value="F:RNA binding"/>
    <property type="evidence" value="ECO:0007669"/>
    <property type="project" value="InterPro"/>
</dbReference>
<sequence>MQTQIGVGNELQRSYRMQDFASPGVIMRERSFIRPQSHHNMHHQFPNNGKRRSMILTNAKGKPTLEIYRPPDGVATTAVSGTATTATNASTTASTSSTNKLNVHAKEFTMAKPADLHNRPAMSLGYTHVGLQHSRSAVLHAQVPPHYRPVMPHSLLNSASSGSVSPQVAPRVHFKLQPQQASIPEKKKSPPSSLTNGNGKSIRPQSFTPGLKRSKSLTSADALASGMAALGLAADAGDLGNFPPEIQECIDKALEDPNAVMARTLMDAVGHLVSRAVESPRYALPAARRCIAVVERESTETFLESLLNTCQQWYHDRDKLLGTLVGGGRPRLMAFLSFLLEMYCQLRRRAIQRRGASAQPGHVLLTLICKCCEDCIRQPVPSASDTENLFFVLTYIGRDLESSLPGELERLLTAVRDAFLNSAAAPSIRRTLLQLIELHASRWQLPGCAVLYYYPSSK</sequence>
<dbReference type="FunFam" id="1.25.40.180:FF:000039">
    <property type="entry name" value="Uncharacterized protein, isoform B"/>
    <property type="match status" value="1"/>
</dbReference>
<dbReference type="Gene3D" id="1.25.40.180">
    <property type="match status" value="1"/>
</dbReference>
<feature type="compositionally biased region" description="Polar residues" evidence="4">
    <location>
        <begin position="194"/>
        <end position="208"/>
    </location>
</feature>
<feature type="domain" description="MIF4G" evidence="5">
    <location>
        <begin position="229"/>
        <end position="442"/>
    </location>
</feature>